<dbReference type="Proteomes" id="UP001055057">
    <property type="component" value="Unassembled WGS sequence"/>
</dbReference>
<reference evidence="2" key="2">
    <citation type="submission" date="2021-08" db="EMBL/GenBank/DDBJ databases">
        <authorList>
            <person name="Tani A."/>
            <person name="Ola A."/>
            <person name="Ogura Y."/>
            <person name="Katsura K."/>
            <person name="Hayashi T."/>
        </authorList>
    </citation>
    <scope>NUCLEOTIDE SEQUENCE</scope>
    <source>
        <strain evidence="2">DSM 23632</strain>
    </source>
</reference>
<evidence type="ECO:0000313" key="3">
    <source>
        <dbReference type="Proteomes" id="UP001055057"/>
    </source>
</evidence>
<sequence length="85" mass="9156">MPRYFFHTHLGADVVTDPSGVELPDPDAAWEAARDTVRAALADPRDQARLLGASLVVTDAAGDVVFEFPFSEAVTLPSPHDPTMH</sequence>
<comment type="caution">
    <text evidence="2">The sequence shown here is derived from an EMBL/GenBank/DDBJ whole genome shotgun (WGS) entry which is preliminary data.</text>
</comment>
<dbReference type="EMBL" id="BPRB01000158">
    <property type="protein sequence ID" value="GJE60703.1"/>
    <property type="molecule type" value="Genomic_DNA"/>
</dbReference>
<dbReference type="InterPro" id="IPR054189">
    <property type="entry name" value="DUF6894"/>
</dbReference>
<protein>
    <recommendedName>
        <fullName evidence="1">DUF6894 domain-containing protein</fullName>
    </recommendedName>
</protein>
<dbReference type="RefSeq" id="WP_238183313.1">
    <property type="nucleotide sequence ID" value="NZ_BPRB01000158.1"/>
</dbReference>
<evidence type="ECO:0000259" key="1">
    <source>
        <dbReference type="Pfam" id="PF21834"/>
    </source>
</evidence>
<name>A0ABQ4TZP4_9HYPH</name>
<keyword evidence="3" id="KW-1185">Reference proteome</keyword>
<feature type="domain" description="DUF6894" evidence="1">
    <location>
        <begin position="3"/>
        <end position="71"/>
    </location>
</feature>
<proteinExistence type="predicted"/>
<dbReference type="Pfam" id="PF21834">
    <property type="entry name" value="DUF6894"/>
    <property type="match status" value="1"/>
</dbReference>
<gene>
    <name evidence="2" type="ORF">MPOCJGCO_2817</name>
</gene>
<accession>A0ABQ4TZP4</accession>
<reference evidence="2" key="1">
    <citation type="journal article" date="2021" name="Front. Microbiol.">
        <title>Comprehensive Comparative Genomics and Phenotyping of Methylobacterium Species.</title>
        <authorList>
            <person name="Alessa O."/>
            <person name="Ogura Y."/>
            <person name="Fujitani Y."/>
            <person name="Takami H."/>
            <person name="Hayashi T."/>
            <person name="Sahin N."/>
            <person name="Tani A."/>
        </authorList>
    </citation>
    <scope>NUCLEOTIDE SEQUENCE</scope>
    <source>
        <strain evidence="2">DSM 23632</strain>
    </source>
</reference>
<organism evidence="2 3">
    <name type="scientific">Methylobacterium trifolii</name>
    <dbReference type="NCBI Taxonomy" id="1003092"/>
    <lineage>
        <taxon>Bacteria</taxon>
        <taxon>Pseudomonadati</taxon>
        <taxon>Pseudomonadota</taxon>
        <taxon>Alphaproteobacteria</taxon>
        <taxon>Hyphomicrobiales</taxon>
        <taxon>Methylobacteriaceae</taxon>
        <taxon>Methylobacterium</taxon>
    </lineage>
</organism>
<evidence type="ECO:0000313" key="2">
    <source>
        <dbReference type="EMBL" id="GJE60703.1"/>
    </source>
</evidence>